<dbReference type="GO" id="GO:0008113">
    <property type="term" value="F:peptide-methionine (S)-S-oxide reductase activity"/>
    <property type="evidence" value="ECO:0007669"/>
    <property type="project" value="UniProtKB-UniRule"/>
</dbReference>
<dbReference type="GO" id="GO:0033744">
    <property type="term" value="F:L-methionine:thioredoxin-disulfide S-oxidoreductase activity"/>
    <property type="evidence" value="ECO:0007669"/>
    <property type="project" value="RHEA"/>
</dbReference>
<name>A0A0P7C573_9BACT</name>
<gene>
    <name evidence="4" type="primary">msrA</name>
    <name evidence="6" type="ORF">AFM12_07160</name>
</gene>
<dbReference type="STRING" id="1605367.AFM12_07160"/>
<dbReference type="EC" id="1.8.4.11" evidence="4"/>
<dbReference type="InterPro" id="IPR002569">
    <property type="entry name" value="Met_Sox_Rdtase_MsrA_dom"/>
</dbReference>
<dbReference type="Proteomes" id="UP000050454">
    <property type="component" value="Unassembled WGS sequence"/>
</dbReference>
<dbReference type="PATRIC" id="fig|1605367.3.peg.2803"/>
<comment type="catalytic activity">
    <reaction evidence="2 4">
        <text>L-methionyl-[protein] + [thioredoxin]-disulfide + H2O = L-methionyl-(S)-S-oxide-[protein] + [thioredoxin]-dithiol</text>
        <dbReference type="Rhea" id="RHEA:14217"/>
        <dbReference type="Rhea" id="RHEA-COMP:10698"/>
        <dbReference type="Rhea" id="RHEA-COMP:10700"/>
        <dbReference type="Rhea" id="RHEA-COMP:12313"/>
        <dbReference type="Rhea" id="RHEA-COMP:12315"/>
        <dbReference type="ChEBI" id="CHEBI:15377"/>
        <dbReference type="ChEBI" id="CHEBI:16044"/>
        <dbReference type="ChEBI" id="CHEBI:29950"/>
        <dbReference type="ChEBI" id="CHEBI:44120"/>
        <dbReference type="ChEBI" id="CHEBI:50058"/>
        <dbReference type="EC" id="1.8.4.11"/>
    </reaction>
</comment>
<comment type="similarity">
    <text evidence="4">Belongs to the MsrA Met sulfoxide reductase family.</text>
</comment>
<organism evidence="6 7">
    <name type="scientific">Jiulongibacter sediminis</name>
    <dbReference type="NCBI Taxonomy" id="1605367"/>
    <lineage>
        <taxon>Bacteria</taxon>
        <taxon>Pseudomonadati</taxon>
        <taxon>Bacteroidota</taxon>
        <taxon>Cytophagia</taxon>
        <taxon>Cytophagales</taxon>
        <taxon>Leadbetterellaceae</taxon>
        <taxon>Jiulongibacter</taxon>
    </lineage>
</organism>
<evidence type="ECO:0000256" key="1">
    <source>
        <dbReference type="ARBA" id="ARBA00023002"/>
    </source>
</evidence>
<evidence type="ECO:0000313" key="7">
    <source>
        <dbReference type="Proteomes" id="UP000050454"/>
    </source>
</evidence>
<accession>A0A0P7C573</accession>
<comment type="caution">
    <text evidence="6">The sequence shown here is derived from an EMBL/GenBank/DDBJ whole genome shotgun (WGS) entry which is preliminary data.</text>
</comment>
<dbReference type="NCBIfam" id="TIGR00401">
    <property type="entry name" value="msrA"/>
    <property type="match status" value="1"/>
</dbReference>
<reference evidence="6 7" key="1">
    <citation type="submission" date="2015-07" db="EMBL/GenBank/DDBJ databases">
        <title>The draft genome sequence of Leadbetterella sp. JN14-9.</title>
        <authorList>
            <person name="Liu Y."/>
            <person name="Du J."/>
            <person name="Shao Z."/>
        </authorList>
    </citation>
    <scope>NUCLEOTIDE SEQUENCE [LARGE SCALE GENOMIC DNA]</scope>
    <source>
        <strain evidence="6 7">JN14-9</strain>
    </source>
</reference>
<comment type="catalytic activity">
    <reaction evidence="3 4">
        <text>[thioredoxin]-disulfide + L-methionine + H2O = L-methionine (S)-S-oxide + [thioredoxin]-dithiol</text>
        <dbReference type="Rhea" id="RHEA:19993"/>
        <dbReference type="Rhea" id="RHEA-COMP:10698"/>
        <dbReference type="Rhea" id="RHEA-COMP:10700"/>
        <dbReference type="ChEBI" id="CHEBI:15377"/>
        <dbReference type="ChEBI" id="CHEBI:29950"/>
        <dbReference type="ChEBI" id="CHEBI:50058"/>
        <dbReference type="ChEBI" id="CHEBI:57844"/>
        <dbReference type="ChEBI" id="CHEBI:58772"/>
        <dbReference type="EC" id="1.8.4.11"/>
    </reaction>
</comment>
<dbReference type="OrthoDB" id="4174719at2"/>
<dbReference type="PANTHER" id="PTHR43774">
    <property type="entry name" value="PEPTIDE METHIONINE SULFOXIDE REDUCTASE"/>
    <property type="match status" value="1"/>
</dbReference>
<dbReference type="SUPFAM" id="SSF55068">
    <property type="entry name" value="Peptide methionine sulfoxide reductase"/>
    <property type="match status" value="1"/>
</dbReference>
<feature type="active site" evidence="4">
    <location>
        <position position="17"/>
    </location>
</feature>
<evidence type="ECO:0000256" key="3">
    <source>
        <dbReference type="ARBA" id="ARBA00048782"/>
    </source>
</evidence>
<dbReference type="InterPro" id="IPR036509">
    <property type="entry name" value="Met_Sox_Rdtase_MsrA_sf"/>
</dbReference>
<evidence type="ECO:0000259" key="5">
    <source>
        <dbReference type="Pfam" id="PF01625"/>
    </source>
</evidence>
<keyword evidence="1 4" id="KW-0560">Oxidoreductase</keyword>
<evidence type="ECO:0000256" key="2">
    <source>
        <dbReference type="ARBA" id="ARBA00047806"/>
    </source>
</evidence>
<feature type="domain" description="Peptide methionine sulphoxide reductase MsrA" evidence="5">
    <location>
        <begin position="11"/>
        <end position="163"/>
    </location>
</feature>
<protein>
    <recommendedName>
        <fullName evidence="4">Peptide methionine sulfoxide reductase MsrA</fullName>
        <shortName evidence="4">Protein-methionine-S-oxide reductase</shortName>
        <ecNumber evidence="4">1.8.4.11</ecNumber>
    </recommendedName>
    <alternativeName>
        <fullName evidence="4">Peptide-methionine (S)-S-oxide reductase</fullName>
        <shortName evidence="4">Peptide Met(O) reductase</shortName>
    </alternativeName>
</protein>
<evidence type="ECO:0000256" key="4">
    <source>
        <dbReference type="HAMAP-Rule" id="MF_01401"/>
    </source>
</evidence>
<dbReference type="RefSeq" id="WP_055145923.1">
    <property type="nucleotide sequence ID" value="NZ_JXSZ01000006.1"/>
</dbReference>
<comment type="function">
    <text evidence="4">Has an important function as a repair enzyme for proteins that have been inactivated by oxidation. Catalyzes the reversible oxidation-reduction of methionine sulfoxide in proteins to methionine.</text>
</comment>
<dbReference type="Gene3D" id="3.30.1060.10">
    <property type="entry name" value="Peptide methionine sulphoxide reductase MsrA"/>
    <property type="match status" value="1"/>
</dbReference>
<proteinExistence type="inferred from homology"/>
<dbReference type="AlphaFoldDB" id="A0A0P7C573"/>
<sequence>MNSEGKEYSVATLAGGCFWCTEAVFQQLRGVKTVESGYMGGHTKNPTYKEVCTGQTGHAEVIQITYDAGQTSLEELLEVFFKTHDPTTLNRQGGDVGTQYRSAVFYHDQKQKLITEGIIKELDASGYYQDPIVTTLEPATEFYIAEDYHQNYLNKTGDQNPYCTMVVRPKVEKFKKIFADKLK</sequence>
<dbReference type="EMBL" id="LGTQ01000006">
    <property type="protein sequence ID" value="KPM48409.1"/>
    <property type="molecule type" value="Genomic_DNA"/>
</dbReference>
<keyword evidence="7" id="KW-1185">Reference proteome</keyword>
<dbReference type="Pfam" id="PF01625">
    <property type="entry name" value="PMSR"/>
    <property type="match status" value="1"/>
</dbReference>
<evidence type="ECO:0000313" key="6">
    <source>
        <dbReference type="EMBL" id="KPM48409.1"/>
    </source>
</evidence>
<dbReference type="PANTHER" id="PTHR43774:SF1">
    <property type="entry name" value="PEPTIDE METHIONINE SULFOXIDE REDUCTASE MSRA 2"/>
    <property type="match status" value="1"/>
</dbReference>
<dbReference type="HAMAP" id="MF_01401">
    <property type="entry name" value="MsrA"/>
    <property type="match status" value="1"/>
</dbReference>